<evidence type="ECO:0000313" key="2">
    <source>
        <dbReference type="EnsemblMetazoa" id="Aqu2.1.27963_001"/>
    </source>
</evidence>
<name>A0A1X7UJN6_AMPQE</name>
<organism evidence="2">
    <name type="scientific">Amphimedon queenslandica</name>
    <name type="common">Sponge</name>
    <dbReference type="NCBI Taxonomy" id="400682"/>
    <lineage>
        <taxon>Eukaryota</taxon>
        <taxon>Metazoa</taxon>
        <taxon>Porifera</taxon>
        <taxon>Demospongiae</taxon>
        <taxon>Heteroscleromorpha</taxon>
        <taxon>Haplosclerida</taxon>
        <taxon>Niphatidae</taxon>
        <taxon>Amphimedon</taxon>
    </lineage>
</organism>
<feature type="region of interest" description="Disordered" evidence="1">
    <location>
        <begin position="1"/>
        <end position="26"/>
    </location>
</feature>
<sequence length="229" mass="26041">MPDNVSSHTILPSPVDDIPNTPVTNRSIRGQYDVAKPISSIPDDVQGYADNMRQHYKHQPIVVKDWPPRIGKDFFGRLALVEKQDSSTQAESAWHLLRGQVDEIIELTENEEISIKDVLHLPDNFQSLRVVIDGPPALSVKIKERVYTSSMCTSLQDMLTQNQTLKYLEINSYYYDDPIPSSFLSFLTTGLRHNTSLQQLTAPIPLPLNEEMRTLIDVISQKNNLRDLK</sequence>
<dbReference type="AlphaFoldDB" id="A0A1X7UJN6"/>
<dbReference type="InterPro" id="IPR032675">
    <property type="entry name" value="LRR_dom_sf"/>
</dbReference>
<proteinExistence type="predicted"/>
<dbReference type="InParanoid" id="A0A1X7UJN6"/>
<dbReference type="Gene3D" id="3.80.10.10">
    <property type="entry name" value="Ribonuclease Inhibitor"/>
    <property type="match status" value="1"/>
</dbReference>
<dbReference type="SUPFAM" id="SSF52047">
    <property type="entry name" value="RNI-like"/>
    <property type="match status" value="1"/>
</dbReference>
<reference evidence="2" key="1">
    <citation type="submission" date="2017-05" db="UniProtKB">
        <authorList>
            <consortium name="EnsemblMetazoa"/>
        </authorList>
    </citation>
    <scope>IDENTIFICATION</scope>
</reference>
<evidence type="ECO:0000256" key="1">
    <source>
        <dbReference type="SAM" id="MobiDB-lite"/>
    </source>
</evidence>
<feature type="compositionally biased region" description="Polar residues" evidence="1">
    <location>
        <begin position="1"/>
        <end position="10"/>
    </location>
</feature>
<dbReference type="EnsemblMetazoa" id="Aqu2.1.27963_001">
    <property type="protein sequence ID" value="Aqu2.1.27963_001"/>
    <property type="gene ID" value="Aqu2.1.27963"/>
</dbReference>
<protein>
    <submittedName>
        <fullName evidence="2">Uncharacterized protein</fullName>
    </submittedName>
</protein>
<accession>A0A1X7UJN6</accession>